<dbReference type="PANTHER" id="PTHR13295">
    <property type="entry name" value="GLUTAMATE CYSTEINE LIGASE REGULATORY SUBUNIT"/>
    <property type="match status" value="1"/>
</dbReference>
<dbReference type="KEGG" id="tpal:117638961"/>
<gene>
    <name evidence="11" type="primary">LOC117638961</name>
</gene>
<keyword evidence="10" id="KW-1185">Reference proteome</keyword>
<protein>
    <recommendedName>
        <fullName evidence="7">GCS light chain</fullName>
    </recommendedName>
    <alternativeName>
        <fullName evidence="5">Gamma-ECS regulatory subunit</fullName>
    </alternativeName>
    <alternativeName>
        <fullName evidence="8">Gamma-glutamylcysteine synthetase regulatory subunit</fullName>
    </alternativeName>
    <alternativeName>
        <fullName evidence="6">Glutamate--cysteine ligase modifier subunit</fullName>
    </alternativeName>
</protein>
<organism evidence="11">
    <name type="scientific">Thrips palmi</name>
    <name type="common">Melon thrips</name>
    <dbReference type="NCBI Taxonomy" id="161013"/>
    <lineage>
        <taxon>Eukaryota</taxon>
        <taxon>Metazoa</taxon>
        <taxon>Ecdysozoa</taxon>
        <taxon>Arthropoda</taxon>
        <taxon>Hexapoda</taxon>
        <taxon>Insecta</taxon>
        <taxon>Pterygota</taxon>
        <taxon>Neoptera</taxon>
        <taxon>Paraneoptera</taxon>
        <taxon>Thysanoptera</taxon>
        <taxon>Terebrantia</taxon>
        <taxon>Thripoidea</taxon>
        <taxon>Thripidae</taxon>
        <taxon>Thrips</taxon>
    </lineage>
</organism>
<evidence type="ECO:0000256" key="4">
    <source>
        <dbReference type="ARBA" id="ARBA00022684"/>
    </source>
</evidence>
<dbReference type="CTD" id="2730"/>
<dbReference type="PANTHER" id="PTHR13295:SF4">
    <property type="entry name" value="GLUTAMATE--CYSTEINE LIGASE REGULATORY SUBUNIT"/>
    <property type="match status" value="1"/>
</dbReference>
<dbReference type="GO" id="GO:0016874">
    <property type="term" value="F:ligase activity"/>
    <property type="evidence" value="ECO:0007669"/>
    <property type="project" value="UniProtKB-KW"/>
</dbReference>
<dbReference type="InterPro" id="IPR036812">
    <property type="entry name" value="NAD(P)_OxRdtase_dom_sf"/>
</dbReference>
<evidence type="ECO:0000256" key="6">
    <source>
        <dbReference type="ARBA" id="ARBA00031154"/>
    </source>
</evidence>
<dbReference type="InterPro" id="IPR032963">
    <property type="entry name" value="Gclm"/>
</dbReference>
<dbReference type="GO" id="GO:0030234">
    <property type="term" value="F:enzyme regulator activity"/>
    <property type="evidence" value="ECO:0007669"/>
    <property type="project" value="TreeGrafter"/>
</dbReference>
<dbReference type="OrthoDB" id="5596051at2759"/>
<dbReference type="Pfam" id="PF00248">
    <property type="entry name" value="Aldo_ket_red"/>
    <property type="match status" value="1"/>
</dbReference>
<dbReference type="Gene3D" id="3.20.20.100">
    <property type="entry name" value="NADP-dependent oxidoreductase domain"/>
    <property type="match status" value="1"/>
</dbReference>
<dbReference type="UniPathway" id="UPA00142">
    <property type="reaction ID" value="UER00209"/>
</dbReference>
<evidence type="ECO:0000256" key="3">
    <source>
        <dbReference type="ARBA" id="ARBA00011532"/>
    </source>
</evidence>
<dbReference type="GO" id="GO:0006750">
    <property type="term" value="P:glutathione biosynthetic process"/>
    <property type="evidence" value="ECO:0007669"/>
    <property type="project" value="UniProtKB-UniPathway"/>
</dbReference>
<evidence type="ECO:0000259" key="9">
    <source>
        <dbReference type="Pfam" id="PF00248"/>
    </source>
</evidence>
<keyword evidence="4" id="KW-0317">Glutathione biosynthesis</keyword>
<dbReference type="FunCoup" id="A0A6P8Y1J9">
    <property type="interactions" value="1301"/>
</dbReference>
<feature type="domain" description="NADP-dependent oxidoreductase" evidence="9">
    <location>
        <begin position="77"/>
        <end position="205"/>
    </location>
</feature>
<dbReference type="InParanoid" id="A0A6P8Y1J9"/>
<evidence type="ECO:0000256" key="5">
    <source>
        <dbReference type="ARBA" id="ARBA00030406"/>
    </source>
</evidence>
<evidence type="ECO:0000313" key="10">
    <source>
        <dbReference type="Proteomes" id="UP000515158"/>
    </source>
</evidence>
<dbReference type="Proteomes" id="UP000515158">
    <property type="component" value="Unplaced"/>
</dbReference>
<dbReference type="AlphaFoldDB" id="A0A6P8Y1J9"/>
<evidence type="ECO:0000256" key="8">
    <source>
        <dbReference type="ARBA" id="ARBA00032926"/>
    </source>
</evidence>
<comment type="pathway">
    <text evidence="1">Sulfur metabolism; glutathione biosynthesis; glutathione from L-cysteine and L-glutamate: step 1/2.</text>
</comment>
<name>A0A6P8Y1J9_THRPL</name>
<dbReference type="GO" id="GO:0035226">
    <property type="term" value="F:glutamate-cysteine ligase catalytic subunit binding"/>
    <property type="evidence" value="ECO:0007669"/>
    <property type="project" value="InterPro"/>
</dbReference>
<evidence type="ECO:0000313" key="11">
    <source>
        <dbReference type="RefSeq" id="XP_034230100.1"/>
    </source>
</evidence>
<reference evidence="11" key="1">
    <citation type="submission" date="2025-08" db="UniProtKB">
        <authorList>
            <consortium name="RefSeq"/>
        </authorList>
    </citation>
    <scope>IDENTIFICATION</scope>
    <source>
        <tissue evidence="11">Total insect</tissue>
    </source>
</reference>
<dbReference type="GO" id="GO:0017109">
    <property type="term" value="C:glutamate-cysteine ligase complex"/>
    <property type="evidence" value="ECO:0007669"/>
    <property type="project" value="TreeGrafter"/>
</dbReference>
<accession>A0A6P8Y1J9</accession>
<evidence type="ECO:0000256" key="2">
    <source>
        <dbReference type="ARBA" id="ARBA00008612"/>
    </source>
</evidence>
<evidence type="ECO:0000256" key="7">
    <source>
        <dbReference type="ARBA" id="ARBA00031732"/>
    </source>
</evidence>
<dbReference type="InterPro" id="IPR023210">
    <property type="entry name" value="NADP_OxRdtase_dom"/>
</dbReference>
<comment type="subunit">
    <text evidence="3">Heterodimer of a catalytic heavy chain and a regulatory light chain.</text>
</comment>
<sequence length="261" mass="29103">MLHNIDPKAKAVHIETGNMLSMNNIMLKVWQSPVDELVECLKIVAKDSQGLSPIPADGLVKVGPLKNNSEVVNSFDVEDKKDLKINVKVFVTRTNKETLIDAVNEALLSLETDTIDSLVLACPCSDETQSEKSLPWLQELWRTLEDFVESKKIISLGLSNIDTQVFISLYNWAKVKPSIVQVNLATCCVVPPALQEFSKQNDIQLNTTSDPADILPKDMLQQILDPSLPFSLVWVFRYQVQVKCRGVLASKGYVVCCKQSD</sequence>
<comment type="similarity">
    <text evidence="2">Belongs to the aldo/keto reductase family. Glutamate--cysteine ligase light chain subfamily.</text>
</comment>
<dbReference type="GeneID" id="117638961"/>
<dbReference type="RefSeq" id="XP_034230100.1">
    <property type="nucleotide sequence ID" value="XM_034374209.1"/>
</dbReference>
<evidence type="ECO:0000256" key="1">
    <source>
        <dbReference type="ARBA" id="ARBA00005006"/>
    </source>
</evidence>
<keyword evidence="11" id="KW-0436">Ligase</keyword>
<dbReference type="SUPFAM" id="SSF51430">
    <property type="entry name" value="NAD(P)-linked oxidoreductase"/>
    <property type="match status" value="1"/>
</dbReference>
<proteinExistence type="inferred from homology"/>